<dbReference type="Gene3D" id="3.90.1170.50">
    <property type="entry name" value="Aldehyde oxidase/xanthine dehydrogenase, a/b hammerhead"/>
    <property type="match status" value="1"/>
</dbReference>
<name>A0A931H7N2_9BURK</name>
<dbReference type="Pfam" id="PF02738">
    <property type="entry name" value="MoCoBD_1"/>
    <property type="match status" value="1"/>
</dbReference>
<dbReference type="InterPro" id="IPR008274">
    <property type="entry name" value="AldOxase/xan_DH_MoCoBD1"/>
</dbReference>
<sequence>MQAPTRERSAPTRRDLLKAGTIVVGFSLAPRLALAQAGAARRSLALGEVDSFLAIRADGSVVIYSGKVDLGTGHRIAMRQMVGEELSMPVERIELVEGDTALTPNQGPTAGSTGVMRGGVELRQAAATLREGLLAMAAQRLQKPVESLSLEAGVVRSSDGATVRVTDLVGDRLLEWKMNPKAPLKNPAQYTQVGKPLARPDIPGKITGRHVYVHDFALPGMLHARVVRPPAVGAKVLDVDQASVAGLPGVRVVRMQDFIAVASPDEWAAIRASRELKVRWSDSATLVSHQGVADWARRGPFLSDETVVSKGDAARMAALASSTDKLSATYTWPLQSHASMGPSCAVADVKSDGATVWSASQGTHRLVNSCAAAIGLPRDKVRIVYLDGAGCYGMNGHDDASVEAAMVSKALGQPVRVQWSREDELGWDPKGPPQLLELRGTLTPDGRIDAWETEMWLPRATANLEWIPLLSPSAAGLPQPVGQATGLVTQNGDPTYPANAVKVHVHWLGAAPLRPSNIRAPGKVANCFAVESFVDELAARAGVDAVQFRLRDLANPRAREVIERVAKMMRWEPRPSPRPGSRGGVASGRGMAFIHYKHNESFVAMGMDVEVDRASGEIRVQRIACAHDCGLMINPDAVRAQVEGNILQTLSRTLYEETTFDRSRVTSVDWASYPLLRFPQVPRLDIELVQRLDQPPLGAGEAASSPVPAALANAVFDATGVRVRTVPFTRERMKALLA</sequence>
<dbReference type="InterPro" id="IPR006311">
    <property type="entry name" value="TAT_signal"/>
</dbReference>
<dbReference type="InterPro" id="IPR012368">
    <property type="entry name" value="OxRdtase_Mopterin-bd_su_IorB"/>
</dbReference>
<reference evidence="2" key="1">
    <citation type="submission" date="2020-11" db="EMBL/GenBank/DDBJ databases">
        <title>Bacterial whole genome sequence for Caenimonas sp. DR4.4.</title>
        <authorList>
            <person name="Le V."/>
            <person name="Ko S.-R."/>
            <person name="Ahn C.-Y."/>
            <person name="Oh H.-M."/>
        </authorList>
    </citation>
    <scope>NUCLEOTIDE SEQUENCE</scope>
    <source>
        <strain evidence="2">DR4.4</strain>
    </source>
</reference>
<protein>
    <submittedName>
        <fullName evidence="2">Xanthine dehydrogenase family protein molybdopterin-binding subunit</fullName>
    </submittedName>
</protein>
<dbReference type="Gene3D" id="3.30.365.10">
    <property type="entry name" value="Aldehyde oxidase/xanthine dehydrogenase, molybdopterin binding domain"/>
    <property type="match status" value="4"/>
</dbReference>
<dbReference type="SUPFAM" id="SSF56003">
    <property type="entry name" value="Molybdenum cofactor-binding domain"/>
    <property type="match status" value="2"/>
</dbReference>
<dbReference type="Pfam" id="PF20256">
    <property type="entry name" value="MoCoBD_2"/>
    <property type="match status" value="2"/>
</dbReference>
<dbReference type="InterPro" id="IPR037165">
    <property type="entry name" value="AldOxase/xan_DH_Mopterin-bd_sf"/>
</dbReference>
<dbReference type="InterPro" id="IPR052516">
    <property type="entry name" value="N-heterocyclic_Hydroxylase"/>
</dbReference>
<organism evidence="2 3">
    <name type="scientific">Caenimonas aquaedulcis</name>
    <dbReference type="NCBI Taxonomy" id="2793270"/>
    <lineage>
        <taxon>Bacteria</taxon>
        <taxon>Pseudomonadati</taxon>
        <taxon>Pseudomonadota</taxon>
        <taxon>Betaproteobacteria</taxon>
        <taxon>Burkholderiales</taxon>
        <taxon>Comamonadaceae</taxon>
        <taxon>Caenimonas</taxon>
    </lineage>
</organism>
<dbReference type="AlphaFoldDB" id="A0A931H7N2"/>
<dbReference type="EMBL" id="JADWYS010000001">
    <property type="protein sequence ID" value="MBG9390028.1"/>
    <property type="molecule type" value="Genomic_DNA"/>
</dbReference>
<dbReference type="SMART" id="SM01008">
    <property type="entry name" value="Ald_Xan_dh_C"/>
    <property type="match status" value="1"/>
</dbReference>
<dbReference type="PANTHER" id="PTHR47495:SF1">
    <property type="entry name" value="BLL3820 PROTEIN"/>
    <property type="match status" value="1"/>
</dbReference>
<evidence type="ECO:0000313" key="3">
    <source>
        <dbReference type="Proteomes" id="UP000651050"/>
    </source>
</evidence>
<dbReference type="PANTHER" id="PTHR47495">
    <property type="entry name" value="ALDEHYDE DEHYDROGENASE"/>
    <property type="match status" value="1"/>
</dbReference>
<dbReference type="InterPro" id="IPR000674">
    <property type="entry name" value="Ald_Oxase/Xan_DH_a/b"/>
</dbReference>
<gene>
    <name evidence="2" type="ORF">I5803_18500</name>
</gene>
<evidence type="ECO:0000313" key="2">
    <source>
        <dbReference type="EMBL" id="MBG9390028.1"/>
    </source>
</evidence>
<dbReference type="PROSITE" id="PS51318">
    <property type="entry name" value="TAT"/>
    <property type="match status" value="1"/>
</dbReference>
<keyword evidence="3" id="KW-1185">Reference proteome</keyword>
<evidence type="ECO:0000259" key="1">
    <source>
        <dbReference type="SMART" id="SM01008"/>
    </source>
</evidence>
<accession>A0A931H7N2</accession>
<comment type="caution">
    <text evidence="2">The sequence shown here is derived from an EMBL/GenBank/DDBJ whole genome shotgun (WGS) entry which is preliminary data.</text>
</comment>
<dbReference type="GO" id="GO:0016491">
    <property type="term" value="F:oxidoreductase activity"/>
    <property type="evidence" value="ECO:0007669"/>
    <property type="project" value="InterPro"/>
</dbReference>
<proteinExistence type="predicted"/>
<dbReference type="PIRSF" id="PIRSF036389">
    <property type="entry name" value="IOR_B"/>
    <property type="match status" value="1"/>
</dbReference>
<dbReference type="RefSeq" id="WP_196987789.1">
    <property type="nucleotide sequence ID" value="NZ_JADWYS010000001.1"/>
</dbReference>
<dbReference type="Proteomes" id="UP000651050">
    <property type="component" value="Unassembled WGS sequence"/>
</dbReference>
<feature type="domain" description="Aldehyde oxidase/xanthine dehydrogenase a/b hammerhead" evidence="1">
    <location>
        <begin position="207"/>
        <end position="284"/>
    </location>
</feature>
<dbReference type="InterPro" id="IPR046867">
    <property type="entry name" value="AldOxase/xan_DH_MoCoBD2"/>
</dbReference>